<feature type="region of interest" description="Disordered" evidence="1">
    <location>
        <begin position="229"/>
        <end position="289"/>
    </location>
</feature>
<organism evidence="2 3">
    <name type="scientific">Ensete ventricosum</name>
    <name type="common">Abyssinian banana</name>
    <name type="synonym">Musa ensete</name>
    <dbReference type="NCBI Taxonomy" id="4639"/>
    <lineage>
        <taxon>Eukaryota</taxon>
        <taxon>Viridiplantae</taxon>
        <taxon>Streptophyta</taxon>
        <taxon>Embryophyta</taxon>
        <taxon>Tracheophyta</taxon>
        <taxon>Spermatophyta</taxon>
        <taxon>Magnoliopsida</taxon>
        <taxon>Liliopsida</taxon>
        <taxon>Zingiberales</taxon>
        <taxon>Musaceae</taxon>
        <taxon>Ensete</taxon>
    </lineage>
</organism>
<reference evidence="2 3" key="1">
    <citation type="submission" date="2022-12" db="EMBL/GenBank/DDBJ databases">
        <title>Chromosome-scale assembly of the Ensete ventricosum genome.</title>
        <authorList>
            <person name="Dussert Y."/>
            <person name="Stocks J."/>
            <person name="Wendawek A."/>
            <person name="Woldeyes F."/>
            <person name="Nichols R.A."/>
            <person name="Borrell J.S."/>
        </authorList>
    </citation>
    <scope>NUCLEOTIDE SEQUENCE [LARGE SCALE GENOMIC DNA]</scope>
    <source>
        <strain evidence="3">cv. Maze</strain>
        <tissue evidence="2">Seeds</tissue>
    </source>
</reference>
<evidence type="ECO:0000313" key="3">
    <source>
        <dbReference type="Proteomes" id="UP001222027"/>
    </source>
</evidence>
<accession>A0AAV8RM67</accession>
<feature type="compositionally biased region" description="Basic and acidic residues" evidence="1">
    <location>
        <begin position="273"/>
        <end position="283"/>
    </location>
</feature>
<dbReference type="Proteomes" id="UP001222027">
    <property type="component" value="Unassembled WGS sequence"/>
</dbReference>
<comment type="caution">
    <text evidence="2">The sequence shown here is derived from an EMBL/GenBank/DDBJ whole genome shotgun (WGS) entry which is preliminary data.</text>
</comment>
<protein>
    <submittedName>
        <fullName evidence="2">Uncharacterized protein</fullName>
    </submittedName>
</protein>
<evidence type="ECO:0000256" key="1">
    <source>
        <dbReference type="SAM" id="MobiDB-lite"/>
    </source>
</evidence>
<name>A0AAV8RM67_ENSVE</name>
<sequence>MPQVDLEAIVCGGGDTRVACETQFAVAQPRALDDPDFPPESVVVRVGDDGLDWANVGAAVYDRDDTTKGSTNPKVQAQQWQHAKPRSSSHRFSGGIQAKPPIIGLPGKVQQHYGYLSRSGRHTAAAPIFPKTPSVPGAARWRKSTVPLQEPGSPKVSCIGKVLSEKECDRYPKLRRQSLEEEDKKMERVESAGCWASVTTAFYCVGAESTAKETKPGDTPGKVAGERRIAAEPAMEPPALGAMRRFSSGRRPSPLDRDAPVRGWRRSVGSVEDAWRERDRDWDWDTETC</sequence>
<keyword evidence="3" id="KW-1185">Reference proteome</keyword>
<evidence type="ECO:0000313" key="2">
    <source>
        <dbReference type="EMBL" id="KAJ8505089.1"/>
    </source>
</evidence>
<dbReference type="PANTHER" id="PTHR34120:SF2">
    <property type="entry name" value="OS01G0860900 PROTEIN"/>
    <property type="match status" value="1"/>
</dbReference>
<dbReference type="AlphaFoldDB" id="A0AAV8RM67"/>
<dbReference type="PANTHER" id="PTHR34120">
    <property type="entry name" value="EXPRESSED PROTEIN"/>
    <property type="match status" value="1"/>
</dbReference>
<gene>
    <name evidence="2" type="ORF">OPV22_005975</name>
</gene>
<dbReference type="EMBL" id="JAQQAF010000002">
    <property type="protein sequence ID" value="KAJ8505089.1"/>
    <property type="molecule type" value="Genomic_DNA"/>
</dbReference>
<proteinExistence type="predicted"/>